<evidence type="ECO:0000313" key="5">
    <source>
        <dbReference type="EMBL" id="KAK2705425.1"/>
    </source>
</evidence>
<dbReference type="PANTHER" id="PTHR11905:SF159">
    <property type="entry name" value="ADAM METALLOPROTEASE"/>
    <property type="match status" value="1"/>
</dbReference>
<feature type="active site" evidence="3">
    <location>
        <position position="246"/>
    </location>
</feature>
<comment type="caution">
    <text evidence="5">The sequence shown here is derived from an EMBL/GenBank/DDBJ whole genome shotgun (WGS) entry which is preliminary data.</text>
</comment>
<feature type="disulfide bond" evidence="3">
    <location>
        <begin position="260"/>
        <end position="284"/>
    </location>
</feature>
<protein>
    <recommendedName>
        <fullName evidence="4">Peptidase M12B domain-containing protein</fullName>
    </recommendedName>
</protein>
<dbReference type="PANTHER" id="PTHR11905">
    <property type="entry name" value="ADAM A DISINTEGRIN AND METALLOPROTEASE DOMAIN"/>
    <property type="match status" value="1"/>
</dbReference>
<keyword evidence="1" id="KW-0645">Protease</keyword>
<dbReference type="InterPro" id="IPR024079">
    <property type="entry name" value="MetalloPept_cat_dom_sf"/>
</dbReference>
<name>A0AA88HAJ8_ARTSF</name>
<gene>
    <name evidence="5" type="ORF">QYM36_015717</name>
</gene>
<feature type="binding site" evidence="3">
    <location>
        <position position="245"/>
    </location>
    <ligand>
        <name>Zn(2+)</name>
        <dbReference type="ChEBI" id="CHEBI:29105"/>
        <note>catalytic</note>
    </ligand>
</feature>
<dbReference type="InterPro" id="IPR001590">
    <property type="entry name" value="Peptidase_M12B"/>
</dbReference>
<feature type="domain" description="Peptidase M12B" evidence="4">
    <location>
        <begin position="108"/>
        <end position="305"/>
    </location>
</feature>
<dbReference type="GO" id="GO:0004222">
    <property type="term" value="F:metalloendopeptidase activity"/>
    <property type="evidence" value="ECO:0007669"/>
    <property type="project" value="InterPro"/>
</dbReference>
<comment type="caution">
    <text evidence="3">Lacks conserved residue(s) required for the propagation of feature annotation.</text>
</comment>
<evidence type="ECO:0000256" key="1">
    <source>
        <dbReference type="ARBA" id="ARBA00023049"/>
    </source>
</evidence>
<dbReference type="InterPro" id="IPR034027">
    <property type="entry name" value="Reprolysin_adamalysin"/>
</dbReference>
<keyword evidence="3" id="KW-0862">Zinc</keyword>
<dbReference type="PROSITE" id="PS50215">
    <property type="entry name" value="ADAM_MEPRO"/>
    <property type="match status" value="1"/>
</dbReference>
<sequence>MSLSTDSRLHIARDNANHKRDSQTTGKLGDSILSNQERELVETSCSARDAECCYDLQEESGLIPFKNHSIAESNTTQYFSDTSHKANQELYRSARSVVYPFYGRKEIRVVELVLVVDGTLLKNYASDSRKIEAKFLEILSYVNFLYFQFHVRVALVGIDFWFYGDKIKISKDADFNLRGFNLYRKIELPKKFKYDHALLLSGIEFGSELGVVLGRAYTGTICGEDSTSVMSYNDNIPKLAWTIAHEMGHSFGMRHDDSTCYCRPGHICIMATHFSGFSSSWSSCSRELMTTFLRSERSACLKNIPS</sequence>
<proteinExistence type="predicted"/>
<dbReference type="CDD" id="cd04269">
    <property type="entry name" value="ZnMc_adamalysin_II_like"/>
    <property type="match status" value="1"/>
</dbReference>
<feature type="binding site" evidence="3">
    <location>
        <position position="255"/>
    </location>
    <ligand>
        <name>Zn(2+)</name>
        <dbReference type="ChEBI" id="CHEBI:29105"/>
        <note>catalytic</note>
    </ligand>
</feature>
<evidence type="ECO:0000313" key="6">
    <source>
        <dbReference type="Proteomes" id="UP001187531"/>
    </source>
</evidence>
<evidence type="ECO:0000256" key="2">
    <source>
        <dbReference type="ARBA" id="ARBA00023157"/>
    </source>
</evidence>
<keyword evidence="1" id="KW-0378">Hydrolase</keyword>
<keyword evidence="3" id="KW-0479">Metal-binding</keyword>
<dbReference type="SUPFAM" id="SSF55486">
    <property type="entry name" value="Metalloproteases ('zincins'), catalytic domain"/>
    <property type="match status" value="1"/>
</dbReference>
<reference evidence="5" key="1">
    <citation type="submission" date="2023-07" db="EMBL/GenBank/DDBJ databases">
        <title>Chromosome-level genome assembly of Artemia franciscana.</title>
        <authorList>
            <person name="Jo E."/>
        </authorList>
    </citation>
    <scope>NUCLEOTIDE SEQUENCE</scope>
    <source>
        <tissue evidence="5">Whole body</tissue>
    </source>
</reference>
<organism evidence="5 6">
    <name type="scientific">Artemia franciscana</name>
    <name type="common">Brine shrimp</name>
    <name type="synonym">Artemia sanfranciscana</name>
    <dbReference type="NCBI Taxonomy" id="6661"/>
    <lineage>
        <taxon>Eukaryota</taxon>
        <taxon>Metazoa</taxon>
        <taxon>Ecdysozoa</taxon>
        <taxon>Arthropoda</taxon>
        <taxon>Crustacea</taxon>
        <taxon>Branchiopoda</taxon>
        <taxon>Anostraca</taxon>
        <taxon>Artemiidae</taxon>
        <taxon>Artemia</taxon>
    </lineage>
</organism>
<feature type="non-terminal residue" evidence="5">
    <location>
        <position position="306"/>
    </location>
</feature>
<accession>A0AA88HAJ8</accession>
<dbReference type="EMBL" id="JAVRJZ010000020">
    <property type="protein sequence ID" value="KAK2705425.1"/>
    <property type="molecule type" value="Genomic_DNA"/>
</dbReference>
<evidence type="ECO:0000256" key="3">
    <source>
        <dbReference type="PROSITE-ProRule" id="PRU00276"/>
    </source>
</evidence>
<dbReference type="GO" id="GO:0006508">
    <property type="term" value="P:proteolysis"/>
    <property type="evidence" value="ECO:0007669"/>
    <property type="project" value="InterPro"/>
</dbReference>
<evidence type="ECO:0000259" key="4">
    <source>
        <dbReference type="PROSITE" id="PS50215"/>
    </source>
</evidence>
<dbReference type="FunFam" id="3.40.390.10:FF:000002">
    <property type="entry name" value="Disintegrin and metalloproteinase domain-containing protein 22"/>
    <property type="match status" value="1"/>
</dbReference>
<keyword evidence="1" id="KW-0482">Metalloprotease</keyword>
<dbReference type="Proteomes" id="UP001187531">
    <property type="component" value="Unassembled WGS sequence"/>
</dbReference>
<keyword evidence="6" id="KW-1185">Reference proteome</keyword>
<keyword evidence="2 3" id="KW-1015">Disulfide bond</keyword>
<dbReference type="Gene3D" id="3.40.390.10">
    <property type="entry name" value="Collagenase (Catalytic Domain)"/>
    <property type="match status" value="1"/>
</dbReference>
<dbReference type="GO" id="GO:0046872">
    <property type="term" value="F:metal ion binding"/>
    <property type="evidence" value="ECO:0007669"/>
    <property type="project" value="UniProtKB-KW"/>
</dbReference>
<dbReference type="Pfam" id="PF01421">
    <property type="entry name" value="Reprolysin"/>
    <property type="match status" value="1"/>
</dbReference>
<feature type="binding site" evidence="3">
    <location>
        <position position="249"/>
    </location>
    <ligand>
        <name>Zn(2+)</name>
        <dbReference type="ChEBI" id="CHEBI:29105"/>
        <note>catalytic</note>
    </ligand>
</feature>
<dbReference type="AlphaFoldDB" id="A0AA88HAJ8"/>